<gene>
    <name evidence="1" type="ORF">WMSIL1_LOCUS11622</name>
</gene>
<accession>A0A564Z1V4</accession>
<keyword evidence="2" id="KW-1185">Reference proteome</keyword>
<reference evidence="1 2" key="1">
    <citation type="submission" date="2019-07" db="EMBL/GenBank/DDBJ databases">
        <authorList>
            <person name="Jastrzebski P J."/>
            <person name="Paukszto L."/>
            <person name="Jastrzebski P J."/>
        </authorList>
    </citation>
    <scope>NUCLEOTIDE SEQUENCE [LARGE SCALE GENOMIC DNA]</scope>
    <source>
        <strain evidence="1 2">WMS-il1</strain>
    </source>
</reference>
<dbReference type="EMBL" id="CABIJS010000555">
    <property type="protein sequence ID" value="VUZ53269.1"/>
    <property type="molecule type" value="Genomic_DNA"/>
</dbReference>
<organism evidence="1 2">
    <name type="scientific">Hymenolepis diminuta</name>
    <name type="common">Rat tapeworm</name>
    <dbReference type="NCBI Taxonomy" id="6216"/>
    <lineage>
        <taxon>Eukaryota</taxon>
        <taxon>Metazoa</taxon>
        <taxon>Spiralia</taxon>
        <taxon>Lophotrochozoa</taxon>
        <taxon>Platyhelminthes</taxon>
        <taxon>Cestoda</taxon>
        <taxon>Eucestoda</taxon>
        <taxon>Cyclophyllidea</taxon>
        <taxon>Hymenolepididae</taxon>
        <taxon>Hymenolepis</taxon>
    </lineage>
</organism>
<sequence>MSISSPGALTVTNRKRSRAFSYVQRLSRLWSTSSSFGMPTLGTVIDADGDVKHLESGDDAFFGFKTGLRDSDVMRLIETVREDDAVKFSTFNYTLIEDITMNVELADLPVCKA</sequence>
<evidence type="ECO:0000313" key="2">
    <source>
        <dbReference type="Proteomes" id="UP000321570"/>
    </source>
</evidence>
<dbReference type="Proteomes" id="UP000321570">
    <property type="component" value="Unassembled WGS sequence"/>
</dbReference>
<dbReference type="AlphaFoldDB" id="A0A564Z1V4"/>
<name>A0A564Z1V4_HYMDI</name>
<protein>
    <submittedName>
        <fullName evidence="1">Uncharacterized protein</fullName>
    </submittedName>
</protein>
<proteinExistence type="predicted"/>
<evidence type="ECO:0000313" key="1">
    <source>
        <dbReference type="EMBL" id="VUZ53269.1"/>
    </source>
</evidence>